<keyword evidence="1" id="KW-0547">Nucleotide-binding</keyword>
<dbReference type="UniPathway" id="UPA00343"/>
<dbReference type="GO" id="GO:0009254">
    <property type="term" value="P:peptidoglycan turnover"/>
    <property type="evidence" value="ECO:0007669"/>
    <property type="project" value="UniProtKB-UniRule"/>
</dbReference>
<organism evidence="2 3">
    <name type="scientific">SAR86 cluster bacterium BACL1 MAG-120920-bin57</name>
    <dbReference type="NCBI Taxonomy" id="1655571"/>
    <lineage>
        <taxon>Bacteria</taxon>
        <taxon>Pseudomonadati</taxon>
        <taxon>Pseudomonadota</taxon>
        <taxon>Gammaproteobacteria</taxon>
        <taxon>SAR86 cluster</taxon>
    </lineage>
</organism>
<comment type="similarity">
    <text evidence="1">Belongs to the anhydro-N-acetylmuramic acid kinase family.</text>
</comment>
<gene>
    <name evidence="1" type="primary">anmK</name>
    <name evidence="2" type="ORF">ABR63_02995</name>
</gene>
<dbReference type="Gene3D" id="3.30.420.40">
    <property type="match status" value="2"/>
</dbReference>
<dbReference type="Pfam" id="PF03702">
    <property type="entry name" value="AnmK"/>
    <property type="match status" value="1"/>
</dbReference>
<keyword evidence="1" id="KW-0808">Transferase</keyword>
<protein>
    <recommendedName>
        <fullName evidence="1">Anhydro-N-acetylmuramic acid kinase</fullName>
        <ecNumber evidence="1">2.7.1.170</ecNumber>
    </recommendedName>
    <alternativeName>
        <fullName evidence="1">AnhMurNAc kinase</fullName>
    </alternativeName>
</protein>
<reference evidence="3" key="1">
    <citation type="submission" date="2015-10" db="EMBL/GenBank/DDBJ databases">
        <title>Metagenome-Assembled Genomes uncover a global brackish microbiome.</title>
        <authorList>
            <person name="Hugerth L.W."/>
            <person name="Larsson J."/>
            <person name="Alneberg J."/>
            <person name="Lindh M.V."/>
            <person name="Legrand C."/>
            <person name="Pinhassi J."/>
            <person name="Andersson A."/>
        </authorList>
    </citation>
    <scope>NUCLEOTIDE SEQUENCE [LARGE SCALE GENOMIC DNA]</scope>
</reference>
<dbReference type="InterPro" id="IPR043129">
    <property type="entry name" value="ATPase_NBD"/>
</dbReference>
<dbReference type="GO" id="GO:0016773">
    <property type="term" value="F:phosphotransferase activity, alcohol group as acceptor"/>
    <property type="evidence" value="ECO:0007669"/>
    <property type="project" value="UniProtKB-UniRule"/>
</dbReference>
<dbReference type="InterPro" id="IPR005338">
    <property type="entry name" value="Anhydro_N_Ac-Mur_kinase"/>
</dbReference>
<evidence type="ECO:0000256" key="1">
    <source>
        <dbReference type="HAMAP-Rule" id="MF_01270"/>
    </source>
</evidence>
<dbReference type="GO" id="GO:0006040">
    <property type="term" value="P:amino sugar metabolic process"/>
    <property type="evidence" value="ECO:0007669"/>
    <property type="project" value="InterPro"/>
</dbReference>
<dbReference type="PANTHER" id="PTHR30605">
    <property type="entry name" value="ANHYDRO-N-ACETYLMURAMIC ACID KINASE"/>
    <property type="match status" value="1"/>
</dbReference>
<accession>A0A0R2PT04</accession>
<dbReference type="SUPFAM" id="SSF53067">
    <property type="entry name" value="Actin-like ATPase domain"/>
    <property type="match status" value="1"/>
</dbReference>
<comment type="function">
    <text evidence="1">Catalyzes the specific phosphorylation of 1,6-anhydro-N-acetylmuramic acid (anhMurNAc) with the simultaneous cleavage of the 1,6-anhydro ring, generating MurNAc-6-P. Is required for the utilization of anhMurNAc either imported from the medium or derived from its own cell wall murein, and thus plays a role in cell wall recycling.</text>
</comment>
<dbReference type="HAMAP" id="MF_01270">
    <property type="entry name" value="AnhMurNAc_kinase"/>
    <property type="match status" value="1"/>
</dbReference>
<dbReference type="EC" id="2.7.1.170" evidence="1"/>
<comment type="pathway">
    <text evidence="1">Cell wall biogenesis; peptidoglycan recycling.</text>
</comment>
<dbReference type="GO" id="GO:0097175">
    <property type="term" value="P:1,6-anhydro-N-acetyl-beta-muramic acid catabolic process"/>
    <property type="evidence" value="ECO:0007669"/>
    <property type="project" value="UniProtKB-UniRule"/>
</dbReference>
<dbReference type="UniPathway" id="UPA00544"/>
<dbReference type="AlphaFoldDB" id="A0A0R2PT04"/>
<comment type="caution">
    <text evidence="2">The sequence shown here is derived from an EMBL/GenBank/DDBJ whole genome shotgun (WGS) entry which is preliminary data.</text>
</comment>
<evidence type="ECO:0000313" key="3">
    <source>
        <dbReference type="Proteomes" id="UP000050874"/>
    </source>
</evidence>
<dbReference type="GO" id="GO:0016301">
    <property type="term" value="F:kinase activity"/>
    <property type="evidence" value="ECO:0007669"/>
    <property type="project" value="UniProtKB-KW"/>
</dbReference>
<keyword evidence="1" id="KW-0418">Kinase</keyword>
<feature type="binding site" evidence="1">
    <location>
        <begin position="15"/>
        <end position="22"/>
    </location>
    <ligand>
        <name>ATP</name>
        <dbReference type="ChEBI" id="CHEBI:30616"/>
    </ligand>
</feature>
<evidence type="ECO:0000313" key="2">
    <source>
        <dbReference type="EMBL" id="KRO41263.1"/>
    </source>
</evidence>
<sequence length="363" mass="40478">MHQLLNNIFIGTMSGTSYDGIDVCAMSVDPEIKLLHFASYKYPKNLRKEIAKVIEHQTLSLQKYGELDHQIGMAFASAVNNFILQRKIARSQICAVGLSGQTLWHHPQGNYPFSIQAGDAQVISKRCKIDVVSDFRNDHIKLGGEGAPLVPEFHQQIFASAKQSRLILNIGGIANYSFLEKFNGFMGSDTGPGNALLDAYCQKYLDRPFDKNGLLARKGLMHLSSLNKMLTHPFFKQRSPKSTGKEVFNLSFIPQALLKQPHENILATLTELSAMTIGRSIQLKEKLVKEIIVCGGGINNLFLLERISHYTSTPLQSSEIFGFQPQSIEAMAFAWLASQRVKQLPLTVKKKKGLVGKVNKFKL</sequence>
<keyword evidence="1" id="KW-0067">ATP-binding</keyword>
<comment type="catalytic activity">
    <reaction evidence="1">
        <text>1,6-anhydro-N-acetyl-beta-muramate + ATP + H2O = N-acetyl-D-muramate 6-phosphate + ADP + H(+)</text>
        <dbReference type="Rhea" id="RHEA:24952"/>
        <dbReference type="ChEBI" id="CHEBI:15377"/>
        <dbReference type="ChEBI" id="CHEBI:15378"/>
        <dbReference type="ChEBI" id="CHEBI:30616"/>
        <dbReference type="ChEBI" id="CHEBI:58690"/>
        <dbReference type="ChEBI" id="CHEBI:58722"/>
        <dbReference type="ChEBI" id="CHEBI:456216"/>
        <dbReference type="EC" id="2.7.1.170"/>
    </reaction>
</comment>
<dbReference type="GO" id="GO:0005524">
    <property type="term" value="F:ATP binding"/>
    <property type="evidence" value="ECO:0007669"/>
    <property type="project" value="UniProtKB-UniRule"/>
</dbReference>
<dbReference type="PANTHER" id="PTHR30605:SF0">
    <property type="entry name" value="ANHYDRO-N-ACETYLMURAMIC ACID KINASE"/>
    <property type="match status" value="1"/>
</dbReference>
<comment type="pathway">
    <text evidence="1">Amino-sugar metabolism; 1,6-anhydro-N-acetylmuramate degradation.</text>
</comment>
<dbReference type="Proteomes" id="UP000050874">
    <property type="component" value="Unassembled WGS sequence"/>
</dbReference>
<dbReference type="EMBL" id="LIAV01000012">
    <property type="protein sequence ID" value="KRO41263.1"/>
    <property type="molecule type" value="Genomic_DNA"/>
</dbReference>
<dbReference type="NCBIfam" id="NF007139">
    <property type="entry name" value="PRK09585.1-3"/>
    <property type="match status" value="1"/>
</dbReference>
<keyword evidence="1" id="KW-0119">Carbohydrate metabolism</keyword>
<name>A0A0R2PT04_9GAMM</name>
<proteinExistence type="inferred from homology"/>